<proteinExistence type="predicted"/>
<protein>
    <recommendedName>
        <fullName evidence="1">Dermonecrotic toxin N-terminal domain-containing protein</fullName>
    </recommendedName>
</protein>
<name>A0A423H8Z3_9PSED</name>
<evidence type="ECO:0000259" key="1">
    <source>
        <dbReference type="Pfam" id="PF20178"/>
    </source>
</evidence>
<dbReference type="OrthoDB" id="7003488at2"/>
<dbReference type="Pfam" id="PF20178">
    <property type="entry name" value="ToxA_N"/>
    <property type="match status" value="1"/>
</dbReference>
<sequence length="1611" mass="180810">MQTDSPSSSSYVDIQARAIQAQFTTRPTLRSVVAQMLGDLITEKTAPLDTDIALISVAIPNALQGYDLNPLVDVALNYMAGGDAADFSKTVGDRASYLVSKRGTRVRYASLADDHRPLVPDMQFIENILLELPSIVQIGFQQALTDYWNAPADTGASRWQWLGDQLRYALRSATILQAGDDIEQREILTQLANHPSAQGRAIPSAPQGQVHAYCIETTVTKGALSITFQAPDILVVRGPRVLLCSVSGAIKPYASMEDFGVAWGKMITQRFNVETITWKCYEPNGDIFDIQAALLLNQQLEDIAAFELPARLNKRELEQRFNEVTDAAALFCGITPASPHQLRLVQAALPEWLRQASVVDQLAYRKHSLELASLNQATKGRSWADGIDDIRTFAANALQQQMLKDQPLAPVYKADELELTFHVPVGNLGSGYIERVKMTLTDLALKNLAGRPKGRMTLRHTGEGTLQDWMTSEYLSNLITRVDIGRTYPQLIKNLLLSGSADADRRQRQFAAELQVVLPMKALEHSIKREHGLTRRGYQLVSALMHPTYADRVIDGQEVVIRPLAFSRKTDAPADVVGNMFIIEYEDSHTGPHVLYRPIYTESLLEYPTREALFAAIASPGTLQRSVLAWLPEKARAIYDNGGFNEPHITHFSQLDPFGLPEKPKTATLANGERADELMQSLRNGTLMQYLFGSEARALVDQGERDSVSDAESRWAILLEGGWTLFNTLLALPLGGPILAVGWMISMVSSLLNDLPQLDSQDPATREVAWIDFLMNISMLLLHGAQKPESPAEPVALKGLEKTAVALDRIRRPANQPLDTHADVKQGTIGLPSEPPGGGTTLLDFDRSQARDSSATRLLDRLREVNVKWPDVIPEPIQIGAFKGLYRIDHQWHASIAGLLFQVNIVPGFGEVYIVHPSKSGHPGIKLKTNGQGHWTLDQGLKLTGGGPKKRIAALQKENLRRLEELYLEKQPAQQRQLECIENFHQAAREVDIAQSVHEQHIKKLQLIWKLLEHADDIQKSALRSRQVTELAKTASAWSAVLAKLEAMQASAIEVEQTRRQLIDFSRRESEFNKTNTPAIQRAKLFAAIASTQLLVQDHAIRLSQDYLIGCTEGEPLDHLANRFEAALDAGDPLPYRKYIQALENGYAFEEHVREWTRRFESTLNEMQTDSHAGARERNDLLKAANSSELLNELNIKLHDLDILRELSVDRSVRAPLSFEDFYSTQTPLKRLKDTAMAHLVLRTSEGFTFEQRQAVLETIIEQYQKTEDASQMLKELGPAFNRPIYQQRFVDDLRLARQGAESDLAELILEQENLPVAIPRTRLTNPQSTTKRIFKTRNHGTLIGELQAPRPGEEGEIIEVHDPFNKQMVARYHKHVGEDVYVQVVEQPRQPAPVTRSVKTIMEAANKLLAQRVKLEALIDREMAQVLRDPVLREEKTPADWETMLVQSAGDLEGLVNELQKTTESSPQKTALLDELVGVAQSMRTKGRDYRIAGYKLQSPTPEKVDYLWTHHTIDIEPVTSRELTQAKDFLSEFAIKDKHSREVLWYAHFHYARLDGPTDAYTAGHLKKPEQRFVGFKAQLSQAKNNREITRIWRSKISPAMAKKLFFYD</sequence>
<dbReference type="EMBL" id="MOBJ01000006">
    <property type="protein sequence ID" value="RON09668.1"/>
    <property type="molecule type" value="Genomic_DNA"/>
</dbReference>
<reference evidence="2 3" key="1">
    <citation type="submission" date="2016-10" db="EMBL/GenBank/DDBJ databases">
        <title>Comparative genome analysis of multiple Pseudomonas spp. focuses on biocontrol and plant growth promoting traits.</title>
        <authorList>
            <person name="Tao X.-Y."/>
            <person name="Taylor C.G."/>
        </authorList>
    </citation>
    <scope>NUCLEOTIDE SEQUENCE [LARGE SCALE GENOMIC DNA]</scope>
    <source>
        <strain evidence="2 3">48H11</strain>
    </source>
</reference>
<dbReference type="Proteomes" id="UP000286071">
    <property type="component" value="Unassembled WGS sequence"/>
</dbReference>
<feature type="domain" description="Dermonecrotic toxin N-terminal" evidence="1">
    <location>
        <begin position="385"/>
        <end position="618"/>
    </location>
</feature>
<organism evidence="2 3">
    <name type="scientific">Pseudomonas brassicacearum</name>
    <dbReference type="NCBI Taxonomy" id="930166"/>
    <lineage>
        <taxon>Bacteria</taxon>
        <taxon>Pseudomonadati</taxon>
        <taxon>Pseudomonadota</taxon>
        <taxon>Gammaproteobacteria</taxon>
        <taxon>Pseudomonadales</taxon>
        <taxon>Pseudomonadaceae</taxon>
        <taxon>Pseudomonas</taxon>
    </lineage>
</organism>
<gene>
    <name evidence="2" type="ORF">BK659_06980</name>
</gene>
<dbReference type="RefSeq" id="WP_123424411.1">
    <property type="nucleotide sequence ID" value="NZ_MOBJ01000006.1"/>
</dbReference>
<dbReference type="InterPro" id="IPR046673">
    <property type="entry name" value="ToxA_N"/>
</dbReference>
<comment type="caution">
    <text evidence="2">The sequence shown here is derived from an EMBL/GenBank/DDBJ whole genome shotgun (WGS) entry which is preliminary data.</text>
</comment>
<accession>A0A423H8Z3</accession>
<evidence type="ECO:0000313" key="2">
    <source>
        <dbReference type="EMBL" id="RON09668.1"/>
    </source>
</evidence>
<evidence type="ECO:0000313" key="3">
    <source>
        <dbReference type="Proteomes" id="UP000286071"/>
    </source>
</evidence>